<gene>
    <name evidence="5" type="ORF">COS54_01280</name>
</gene>
<evidence type="ECO:0000256" key="1">
    <source>
        <dbReference type="ARBA" id="ARBA00004370"/>
    </source>
</evidence>
<feature type="domain" description="Penicillin-binding protein dimerisation" evidence="4">
    <location>
        <begin position="59"/>
        <end position="207"/>
    </location>
</feature>
<dbReference type="Gene3D" id="3.30.450.330">
    <property type="match status" value="1"/>
</dbReference>
<organism evidence="5 6">
    <name type="scientific">Candidatus Shapirobacteria bacterium CG03_land_8_20_14_0_80_39_12</name>
    <dbReference type="NCBI Taxonomy" id="1974879"/>
    <lineage>
        <taxon>Bacteria</taxon>
        <taxon>Candidatus Shapironibacteriota</taxon>
    </lineage>
</organism>
<proteinExistence type="predicted"/>
<dbReference type="EMBL" id="PEVC01000025">
    <property type="protein sequence ID" value="PIV01276.1"/>
    <property type="molecule type" value="Genomic_DNA"/>
</dbReference>
<comment type="subcellular location">
    <subcellularLocation>
        <location evidence="1">Membrane</location>
    </subcellularLocation>
</comment>
<accession>A0A2M7BDV8</accession>
<sequence>MTFQLPFADEMVKRIKLLSFFFLFFFLLIMAKLFFWQVVKSKELTNLSVQQYSAFIDLPVERGKIFTADNFPLVLNQPNFLLYANPQQVKISFSEIIDKLKEFSDGKELKISSLANKNMLWVPLLKNLNEETKEKIEKMAIAGLGFEEYPKRFYPEASLSAQLLGFVGSDEQGQEMGYFGLEGYFDNELKGKTGKRNFEQDALGRPMPVSWQIEEKTIAGRNLFLNLDRPLQFLAENHLKKGLEKYGASAGSVTIMDPQDGAILAMASFPSYDQANYSIFDPELFRNPVISSSFEPGSIFKTIVMAIGLDTKAVRPNDLCPSCNGPKKISDYTIKTWNDKYYPNSSITDIIVHSDNVGMIYVGEKINSSRFYDYLKKFGFGDKTGIDLQGEASPQLRNKNDWREIDLATASFGQGIAVTPIQMITAVSAIANGGILFQPQVVRKIFDDSRSITIDPVKKGNPISAETAEQITAMMVEAVEKGEAKWAKPKGYLIAGKTGTAQIPIAGHYDPQKTVASFIGFAPADKPRFVMLVSLNEPKSSPWGSETAAPLWFEIAKDIFRLWHIPTSVK</sequence>
<dbReference type="AlphaFoldDB" id="A0A2M7BDV8"/>
<dbReference type="GO" id="GO:0071555">
    <property type="term" value="P:cell wall organization"/>
    <property type="evidence" value="ECO:0007669"/>
    <property type="project" value="TreeGrafter"/>
</dbReference>
<dbReference type="InterPro" id="IPR036138">
    <property type="entry name" value="PBP_dimer_sf"/>
</dbReference>
<dbReference type="SUPFAM" id="SSF56601">
    <property type="entry name" value="beta-lactamase/transpeptidase-like"/>
    <property type="match status" value="1"/>
</dbReference>
<evidence type="ECO:0008006" key="7">
    <source>
        <dbReference type="Google" id="ProtNLM"/>
    </source>
</evidence>
<evidence type="ECO:0000313" key="5">
    <source>
        <dbReference type="EMBL" id="PIV01276.1"/>
    </source>
</evidence>
<dbReference type="Gene3D" id="3.40.710.10">
    <property type="entry name" value="DD-peptidase/beta-lactamase superfamily"/>
    <property type="match status" value="1"/>
</dbReference>
<dbReference type="PANTHER" id="PTHR30627">
    <property type="entry name" value="PEPTIDOGLYCAN D,D-TRANSPEPTIDASE"/>
    <property type="match status" value="1"/>
</dbReference>
<protein>
    <recommendedName>
        <fullName evidence="7">Penicillin-binding protein 2</fullName>
    </recommendedName>
</protein>
<evidence type="ECO:0000259" key="4">
    <source>
        <dbReference type="Pfam" id="PF03717"/>
    </source>
</evidence>
<dbReference type="GO" id="GO:0008658">
    <property type="term" value="F:penicillin binding"/>
    <property type="evidence" value="ECO:0007669"/>
    <property type="project" value="InterPro"/>
</dbReference>
<dbReference type="InterPro" id="IPR001460">
    <property type="entry name" value="PCN-bd_Tpept"/>
</dbReference>
<comment type="caution">
    <text evidence="5">The sequence shown here is derived from an EMBL/GenBank/DDBJ whole genome shotgun (WGS) entry which is preliminary data.</text>
</comment>
<dbReference type="PANTHER" id="PTHR30627:SF1">
    <property type="entry name" value="PEPTIDOGLYCAN D,D-TRANSPEPTIDASE FTSI"/>
    <property type="match status" value="1"/>
</dbReference>
<dbReference type="Proteomes" id="UP000229631">
    <property type="component" value="Unassembled WGS sequence"/>
</dbReference>
<evidence type="ECO:0000259" key="3">
    <source>
        <dbReference type="Pfam" id="PF00905"/>
    </source>
</evidence>
<dbReference type="Pfam" id="PF00905">
    <property type="entry name" value="Transpeptidase"/>
    <property type="match status" value="1"/>
</dbReference>
<evidence type="ECO:0000256" key="2">
    <source>
        <dbReference type="ARBA" id="ARBA00023136"/>
    </source>
</evidence>
<name>A0A2M7BDV8_9BACT</name>
<feature type="domain" description="Penicillin-binding protein transpeptidase" evidence="3">
    <location>
        <begin position="251"/>
        <end position="559"/>
    </location>
</feature>
<dbReference type="GO" id="GO:0005886">
    <property type="term" value="C:plasma membrane"/>
    <property type="evidence" value="ECO:0007669"/>
    <property type="project" value="TreeGrafter"/>
</dbReference>
<dbReference type="Pfam" id="PF03717">
    <property type="entry name" value="PBP_dimer"/>
    <property type="match status" value="1"/>
</dbReference>
<dbReference type="InterPro" id="IPR050515">
    <property type="entry name" value="Beta-lactam/transpept"/>
</dbReference>
<reference evidence="6" key="1">
    <citation type="submission" date="2017-09" db="EMBL/GenBank/DDBJ databases">
        <title>Depth-based differentiation of microbial function through sediment-hosted aquifers and enrichment of novel symbionts in the deep terrestrial subsurface.</title>
        <authorList>
            <person name="Probst A.J."/>
            <person name="Ladd B."/>
            <person name="Jarett J.K."/>
            <person name="Geller-Mcgrath D.E."/>
            <person name="Sieber C.M.K."/>
            <person name="Emerson J.B."/>
            <person name="Anantharaman K."/>
            <person name="Thomas B.C."/>
            <person name="Malmstrom R."/>
            <person name="Stieglmeier M."/>
            <person name="Klingl A."/>
            <person name="Woyke T."/>
            <person name="Ryan C.M."/>
            <person name="Banfield J.F."/>
        </authorList>
    </citation>
    <scope>NUCLEOTIDE SEQUENCE [LARGE SCALE GENOMIC DNA]</scope>
</reference>
<keyword evidence="2" id="KW-0472">Membrane</keyword>
<dbReference type="Gene3D" id="3.90.1310.10">
    <property type="entry name" value="Penicillin-binding protein 2a (Domain 2)"/>
    <property type="match status" value="1"/>
</dbReference>
<dbReference type="InterPro" id="IPR005311">
    <property type="entry name" value="PBP_dimer"/>
</dbReference>
<dbReference type="SUPFAM" id="SSF56519">
    <property type="entry name" value="Penicillin binding protein dimerisation domain"/>
    <property type="match status" value="1"/>
</dbReference>
<dbReference type="InterPro" id="IPR012338">
    <property type="entry name" value="Beta-lactam/transpept-like"/>
</dbReference>
<evidence type="ECO:0000313" key="6">
    <source>
        <dbReference type="Proteomes" id="UP000229631"/>
    </source>
</evidence>